<dbReference type="InterPro" id="IPR051836">
    <property type="entry name" value="Kremen_rcpt"/>
</dbReference>
<evidence type="ECO:0000256" key="2">
    <source>
        <dbReference type="ARBA" id="ARBA00022692"/>
    </source>
</evidence>
<evidence type="ECO:0000313" key="10">
    <source>
        <dbReference type="Proteomes" id="UP000683360"/>
    </source>
</evidence>
<comment type="subcellular location">
    <subcellularLocation>
        <location evidence="1">Membrane</location>
        <topology evidence="1">Single-pass membrane protein</topology>
    </subcellularLocation>
</comment>
<name>A0A8S3R1K0_MYTED</name>
<dbReference type="Pfam" id="PF00024">
    <property type="entry name" value="PAN_1"/>
    <property type="match status" value="1"/>
</dbReference>
<dbReference type="Proteomes" id="UP000683360">
    <property type="component" value="Unassembled WGS sequence"/>
</dbReference>
<evidence type="ECO:0000259" key="7">
    <source>
        <dbReference type="PROSITE" id="PS50948"/>
    </source>
</evidence>
<dbReference type="InterPro" id="IPR003609">
    <property type="entry name" value="Pan_app"/>
</dbReference>
<dbReference type="PROSITE" id="PS51212">
    <property type="entry name" value="WSC"/>
    <property type="match status" value="1"/>
</dbReference>
<keyword evidence="4" id="KW-1133">Transmembrane helix</keyword>
<dbReference type="InterPro" id="IPR002889">
    <property type="entry name" value="WSC_carb-bd"/>
</dbReference>
<accession>A0A8S3R1K0</accession>
<dbReference type="AlphaFoldDB" id="A0A8S3R1K0"/>
<dbReference type="GO" id="GO:0005886">
    <property type="term" value="C:plasma membrane"/>
    <property type="evidence" value="ECO:0007669"/>
    <property type="project" value="TreeGrafter"/>
</dbReference>
<feature type="domain" description="Apple" evidence="7">
    <location>
        <begin position="117"/>
        <end position="197"/>
    </location>
</feature>
<evidence type="ECO:0000256" key="4">
    <source>
        <dbReference type="ARBA" id="ARBA00022989"/>
    </source>
</evidence>
<evidence type="ECO:0000256" key="1">
    <source>
        <dbReference type="ARBA" id="ARBA00004167"/>
    </source>
</evidence>
<evidence type="ECO:0000256" key="6">
    <source>
        <dbReference type="ARBA" id="ARBA00023180"/>
    </source>
</evidence>
<evidence type="ECO:0000259" key="8">
    <source>
        <dbReference type="PROSITE" id="PS51212"/>
    </source>
</evidence>
<dbReference type="OrthoDB" id="5985073at2759"/>
<keyword evidence="2" id="KW-0812">Transmembrane</keyword>
<keyword evidence="6" id="KW-0325">Glycoprotein</keyword>
<protein>
    <recommendedName>
        <fullName evidence="11">WSC domain-containing protein</fullName>
    </recommendedName>
</protein>
<dbReference type="SMART" id="SM00321">
    <property type="entry name" value="WSC"/>
    <property type="match status" value="1"/>
</dbReference>
<dbReference type="EMBL" id="CAJPWZ010000905">
    <property type="protein sequence ID" value="CAG2202959.1"/>
    <property type="molecule type" value="Genomic_DNA"/>
</dbReference>
<keyword evidence="5" id="KW-0472">Membrane</keyword>
<dbReference type="PROSITE" id="PS50948">
    <property type="entry name" value="PAN"/>
    <property type="match status" value="1"/>
</dbReference>
<evidence type="ECO:0000256" key="5">
    <source>
        <dbReference type="ARBA" id="ARBA00023136"/>
    </source>
</evidence>
<dbReference type="SUPFAM" id="SSF57414">
    <property type="entry name" value="Hairpin loop containing domain-like"/>
    <property type="match status" value="1"/>
</dbReference>
<evidence type="ECO:0000256" key="3">
    <source>
        <dbReference type="ARBA" id="ARBA00022729"/>
    </source>
</evidence>
<organism evidence="9 10">
    <name type="scientific">Mytilus edulis</name>
    <name type="common">Blue mussel</name>
    <dbReference type="NCBI Taxonomy" id="6550"/>
    <lineage>
        <taxon>Eukaryota</taxon>
        <taxon>Metazoa</taxon>
        <taxon>Spiralia</taxon>
        <taxon>Lophotrochozoa</taxon>
        <taxon>Mollusca</taxon>
        <taxon>Bivalvia</taxon>
        <taxon>Autobranchia</taxon>
        <taxon>Pteriomorphia</taxon>
        <taxon>Mytilida</taxon>
        <taxon>Mytiloidea</taxon>
        <taxon>Mytilidae</taxon>
        <taxon>Mytilinae</taxon>
        <taxon>Mytilus</taxon>
    </lineage>
</organism>
<dbReference type="PANTHER" id="PTHR24269">
    <property type="entry name" value="KREMEN PROTEIN"/>
    <property type="match status" value="1"/>
</dbReference>
<reference evidence="9" key="1">
    <citation type="submission" date="2021-03" db="EMBL/GenBank/DDBJ databases">
        <authorList>
            <person name="Bekaert M."/>
        </authorList>
    </citation>
    <scope>NUCLEOTIDE SEQUENCE</scope>
</reference>
<gene>
    <name evidence="9" type="ORF">MEDL_17501</name>
</gene>
<comment type="caution">
    <text evidence="9">The sequence shown here is derived from an EMBL/GenBank/DDBJ whole genome shotgun (WGS) entry which is preliminary data.</text>
</comment>
<sequence length="197" mass="22557">MKRAGSNDYVRCFIDTNTRQLPHQYLLNNGDLPPDMENNTCLLYCKEQGYMYSGTENANQCFCGDDPYQYGPENVNDEYIQDFDCDRECTGDSKQMCGGGWRLTVYETGYLPFEEGCNKQRQIKLKLVSNNTMLTAPANQVLTSRSKIECAQYCKISDNCKVFVISTETRECSLYNSFTVMCEGVQTVQGFQVYMMK</sequence>
<keyword evidence="10" id="KW-1185">Reference proteome</keyword>
<proteinExistence type="predicted"/>
<dbReference type="Pfam" id="PF01822">
    <property type="entry name" value="WSC"/>
    <property type="match status" value="1"/>
</dbReference>
<evidence type="ECO:0008006" key="11">
    <source>
        <dbReference type="Google" id="ProtNLM"/>
    </source>
</evidence>
<keyword evidence="3" id="KW-0732">Signal</keyword>
<evidence type="ECO:0000313" key="9">
    <source>
        <dbReference type="EMBL" id="CAG2202959.1"/>
    </source>
</evidence>
<feature type="domain" description="WSC" evidence="8">
    <location>
        <begin position="6"/>
        <end position="109"/>
    </location>
</feature>
<dbReference type="PANTHER" id="PTHR24269:SF16">
    <property type="entry name" value="PROTEIN SLG1"/>
    <property type="match status" value="1"/>
</dbReference>